<evidence type="ECO:0000313" key="2">
    <source>
        <dbReference type="EMBL" id="KII66397.1"/>
    </source>
</evidence>
<comment type="caution">
    <text evidence="2">The sequence shown here is derived from an EMBL/GenBank/DDBJ whole genome shotgun (WGS) entry which is preliminary data.</text>
</comment>
<proteinExistence type="predicted"/>
<sequence length="132" mass="15570">MMTEERRKFEPNMRTVNISKENSHQNKKYLISGLKNYYFKVAQNEIDLCDDLVELAVKSELTSHDKISQTIIQYVTNFIKNAKTVVNGRPWTPDDGIFNFYHIANIFHITLTNIFPQPDFCLHFLVLFFIHI</sequence>
<dbReference type="EMBL" id="JWZT01003537">
    <property type="protein sequence ID" value="KII66397.1"/>
    <property type="molecule type" value="Genomic_DNA"/>
</dbReference>
<name>A0A0C2MXN9_THEKT</name>
<dbReference type="EMBL" id="JWZT01004970">
    <property type="protein sequence ID" value="KII62482.1"/>
    <property type="molecule type" value="Genomic_DNA"/>
</dbReference>
<reference evidence="2 3" key="1">
    <citation type="journal article" date="2014" name="Genome Biol. Evol.">
        <title>The genome of the myxosporean Thelohanellus kitauei shows adaptations to nutrient acquisition within its fish host.</title>
        <authorList>
            <person name="Yang Y."/>
            <person name="Xiong J."/>
            <person name="Zhou Z."/>
            <person name="Huo F."/>
            <person name="Miao W."/>
            <person name="Ran C."/>
            <person name="Liu Y."/>
            <person name="Zhang J."/>
            <person name="Feng J."/>
            <person name="Wang M."/>
            <person name="Wang M."/>
            <person name="Wang L."/>
            <person name="Yao B."/>
        </authorList>
    </citation>
    <scope>NUCLEOTIDE SEQUENCE [LARGE SCALE GENOMIC DNA]</scope>
    <source>
        <strain evidence="2">Wuqing</strain>
    </source>
</reference>
<gene>
    <name evidence="1" type="ORF">RF11_07190</name>
    <name evidence="2" type="ORF">RF11_07390</name>
</gene>
<keyword evidence="3" id="KW-1185">Reference proteome</keyword>
<organism evidence="2 3">
    <name type="scientific">Thelohanellus kitauei</name>
    <name type="common">Myxosporean</name>
    <dbReference type="NCBI Taxonomy" id="669202"/>
    <lineage>
        <taxon>Eukaryota</taxon>
        <taxon>Metazoa</taxon>
        <taxon>Cnidaria</taxon>
        <taxon>Myxozoa</taxon>
        <taxon>Myxosporea</taxon>
        <taxon>Bivalvulida</taxon>
        <taxon>Platysporina</taxon>
        <taxon>Myxobolidae</taxon>
        <taxon>Thelohanellus</taxon>
    </lineage>
</organism>
<evidence type="ECO:0000313" key="3">
    <source>
        <dbReference type="Proteomes" id="UP000031668"/>
    </source>
</evidence>
<dbReference type="Proteomes" id="UP000031668">
    <property type="component" value="Unassembled WGS sequence"/>
</dbReference>
<dbReference type="AlphaFoldDB" id="A0A0C2MXN9"/>
<accession>A0A0C2MXN9</accession>
<evidence type="ECO:0000313" key="1">
    <source>
        <dbReference type="EMBL" id="KII62482.1"/>
    </source>
</evidence>
<protein>
    <submittedName>
        <fullName evidence="2">Uncharacterized protein</fullName>
    </submittedName>
</protein>